<dbReference type="RefSeq" id="XP_037166127.1">
    <property type="nucleotide sequence ID" value="XM_037307003.1"/>
</dbReference>
<comment type="caution">
    <text evidence="1">The sequence shown here is derived from an EMBL/GenBank/DDBJ whole genome shotgun (WGS) entry which is preliminary data.</text>
</comment>
<dbReference type="GeneID" id="59286749"/>
<dbReference type="Proteomes" id="UP000578531">
    <property type="component" value="Unassembled WGS sequence"/>
</dbReference>
<proteinExistence type="predicted"/>
<dbReference type="EMBL" id="JACCJC010000017">
    <property type="protein sequence ID" value="KAF6236794.1"/>
    <property type="molecule type" value="Genomic_DNA"/>
</dbReference>
<accession>A0A8H6FXQ3</accession>
<sequence length="66" mass="7795">MAWVVRQLQYDRSARTRRSKTLVIFFDVSVIRACKQLQHEAEEVLYGTSSWQLMYADWGDMGSKNH</sequence>
<dbReference type="AlphaFoldDB" id="A0A8H6FXQ3"/>
<gene>
    <name evidence="1" type="ORF">HO173_005085</name>
</gene>
<name>A0A8H6FXQ3_9LECA</name>
<evidence type="ECO:0000313" key="2">
    <source>
        <dbReference type="Proteomes" id="UP000578531"/>
    </source>
</evidence>
<keyword evidence="2" id="KW-1185">Reference proteome</keyword>
<dbReference type="OrthoDB" id="62952at2759"/>
<reference evidence="1 2" key="1">
    <citation type="journal article" date="2020" name="Genomics">
        <title>Complete, high-quality genomes from long-read metagenomic sequencing of two wolf lichen thalli reveals enigmatic genome architecture.</title>
        <authorList>
            <person name="McKenzie S.K."/>
            <person name="Walston R.F."/>
            <person name="Allen J.L."/>
        </authorList>
    </citation>
    <scope>NUCLEOTIDE SEQUENCE [LARGE SCALE GENOMIC DNA]</scope>
    <source>
        <strain evidence="1">WasteWater2</strain>
    </source>
</reference>
<organism evidence="1 2">
    <name type="scientific">Letharia columbiana</name>
    <dbReference type="NCBI Taxonomy" id="112416"/>
    <lineage>
        <taxon>Eukaryota</taxon>
        <taxon>Fungi</taxon>
        <taxon>Dikarya</taxon>
        <taxon>Ascomycota</taxon>
        <taxon>Pezizomycotina</taxon>
        <taxon>Lecanoromycetes</taxon>
        <taxon>OSLEUM clade</taxon>
        <taxon>Lecanoromycetidae</taxon>
        <taxon>Lecanorales</taxon>
        <taxon>Lecanorineae</taxon>
        <taxon>Parmeliaceae</taxon>
        <taxon>Letharia</taxon>
    </lineage>
</organism>
<evidence type="ECO:0000313" key="1">
    <source>
        <dbReference type="EMBL" id="KAF6236794.1"/>
    </source>
</evidence>
<protein>
    <submittedName>
        <fullName evidence="1">Uncharacterized protein</fullName>
    </submittedName>
</protein>